<keyword evidence="1" id="KW-0812">Transmembrane</keyword>
<keyword evidence="3" id="KW-1185">Reference proteome</keyword>
<reference evidence="2" key="1">
    <citation type="submission" date="2022-12" db="EMBL/GenBank/DDBJ databases">
        <title>Draft genome assemblies for two species of Escallonia (Escalloniales).</title>
        <authorList>
            <person name="Chanderbali A."/>
            <person name="Dervinis C."/>
            <person name="Anghel I."/>
            <person name="Soltis D."/>
            <person name="Soltis P."/>
            <person name="Zapata F."/>
        </authorList>
    </citation>
    <scope>NUCLEOTIDE SEQUENCE</scope>
    <source>
        <strain evidence="2">UCBG92.1500</strain>
        <tissue evidence="2">Leaf</tissue>
    </source>
</reference>
<proteinExistence type="predicted"/>
<keyword evidence="1" id="KW-1133">Transmembrane helix</keyword>
<evidence type="ECO:0000256" key="1">
    <source>
        <dbReference type="SAM" id="Phobius"/>
    </source>
</evidence>
<evidence type="ECO:0000313" key="3">
    <source>
        <dbReference type="Proteomes" id="UP001187471"/>
    </source>
</evidence>
<organism evidence="2 3">
    <name type="scientific">Escallonia rubra</name>
    <dbReference type="NCBI Taxonomy" id="112253"/>
    <lineage>
        <taxon>Eukaryota</taxon>
        <taxon>Viridiplantae</taxon>
        <taxon>Streptophyta</taxon>
        <taxon>Embryophyta</taxon>
        <taxon>Tracheophyta</taxon>
        <taxon>Spermatophyta</taxon>
        <taxon>Magnoliopsida</taxon>
        <taxon>eudicotyledons</taxon>
        <taxon>Gunneridae</taxon>
        <taxon>Pentapetalae</taxon>
        <taxon>asterids</taxon>
        <taxon>campanulids</taxon>
        <taxon>Escalloniales</taxon>
        <taxon>Escalloniaceae</taxon>
        <taxon>Escallonia</taxon>
    </lineage>
</organism>
<keyword evidence="1" id="KW-0472">Membrane</keyword>
<name>A0AA88R4J3_9ASTE</name>
<feature type="transmembrane region" description="Helical" evidence="1">
    <location>
        <begin position="20"/>
        <end position="46"/>
    </location>
</feature>
<evidence type="ECO:0000313" key="2">
    <source>
        <dbReference type="EMBL" id="KAK2981997.1"/>
    </source>
</evidence>
<dbReference type="EMBL" id="JAVXUO010001478">
    <property type="protein sequence ID" value="KAK2981997.1"/>
    <property type="molecule type" value="Genomic_DNA"/>
</dbReference>
<sequence length="107" mass="11109">MGFSPRRLRSRGRGFLSDSASRGCGLLGNFAAAIYLICILSCVGALDANGWGGGGGFFGGSMGEMVEVVVGGGLGKNGGKMQQQFLWESAQRDGSFAPAKRNACRIQ</sequence>
<protein>
    <submittedName>
        <fullName evidence="2">Uncharacterized protein</fullName>
    </submittedName>
</protein>
<gene>
    <name evidence="2" type="ORF">RJ640_007589</name>
</gene>
<accession>A0AA88R4J3</accession>
<dbReference type="Proteomes" id="UP001187471">
    <property type="component" value="Unassembled WGS sequence"/>
</dbReference>
<dbReference type="AlphaFoldDB" id="A0AA88R4J3"/>
<comment type="caution">
    <text evidence="2">The sequence shown here is derived from an EMBL/GenBank/DDBJ whole genome shotgun (WGS) entry which is preliminary data.</text>
</comment>